<name>A0ACB8E5F9_9SAUR</name>
<evidence type="ECO:0000313" key="1">
    <source>
        <dbReference type="EMBL" id="KAH7987294.1"/>
    </source>
</evidence>
<protein>
    <submittedName>
        <fullName evidence="1">Alpha-mannosidase 2x</fullName>
    </submittedName>
</protein>
<gene>
    <name evidence="1" type="primary">MAN2A2_1</name>
    <name evidence="1" type="ORF">K3G42_003276</name>
</gene>
<accession>A0ACB8E5F9</accession>
<dbReference type="EMBL" id="CM037630">
    <property type="protein sequence ID" value="KAH7987294.1"/>
    <property type="molecule type" value="Genomic_DNA"/>
</dbReference>
<sequence>MKLKKQVTVCGAAIFCVAVFSLYLMLDRVQHDPARPHSGGGGNFPRSQISVLQNRIEQLEQLLEENHEIIVHIKDSVLELTANAEGQPVVLPFHMPNGSWMLPPESRPSFYSVASQDCHFALGSKAPKTDLQMLAVSELLPYDNQDGGVWKQGFDITYDPNEWDTEQLQVFVVPHSHNDPGWIKTFDKYYYDQTQHILNSMVVKLQEDSRRRFIWSEISFFSKWWDNISAQKRAAVRRLVGNGQLEMATGGWVMPDEANSHYFAMIDQLIEGHQWLEKNVGEFRGLGGEGPKLQLAFSDADSSTGILCHMMPFYSYDAPHRVALTPRSASLGFQLPGGRIQLPWKCHPRPSTELPAWLRGGTPRYGASASPGGTTQDVSPGCLWALLLLDQYRKKSKLYRSKVLLVPLGDDFRYDKPQEWDAQFLNYQRLFDYLNAHPDLHVQAQFGTLSDYFDALYKRVGIVPGMRPPGFPVLSGDFFSYADREDHYWTGYYTSRPFYKSMGRVLEAHLRSAEILYSLAVSHARHAGMDSKYPLSDYATLTDARRNLGLFQHHDAITGTAKEAVVVDYGVRLLHSLANLKRVIINAAHYLVLGDKETYHYDLAAPFLGPDETRLNQDSLPEKTVIKLDTTPRFVVVFNPLEQERLSVVSFLVNTPRIRVTNEEGQPLAAQLSAWWSSATDMAPDVYQASIMIRLQPLGLAVLQVSKSFDNHSTLKSSVRLFLHGRDLPVRKQKAFPARIIPAATEDFCLENQQMRACFLGPSGLLKSVHYAGEDHERQLQNQFLVYGTRSTKDKSGAYLFLPDGEAKPYVPKDPPVIRVTEGPFFSEVAVYYQNIQEVVRLYNVPGVDGLSLEISCLVDIRDYVNKELALRFSTDIDSGGTFFTDLNGFQIQPRQYLKKLPLQANFYPMPVMAYIQDPQSRLTLQTAQALGVSSLSSGQLEVILDRRLMQDDNRGLGQGLKDNKRTCHHFRLLLERRSATPKVGGFNLW</sequence>
<organism evidence="1 2">
    <name type="scientific">Sphaerodactylus townsendi</name>
    <dbReference type="NCBI Taxonomy" id="933632"/>
    <lineage>
        <taxon>Eukaryota</taxon>
        <taxon>Metazoa</taxon>
        <taxon>Chordata</taxon>
        <taxon>Craniata</taxon>
        <taxon>Vertebrata</taxon>
        <taxon>Euteleostomi</taxon>
        <taxon>Lepidosauria</taxon>
        <taxon>Squamata</taxon>
        <taxon>Bifurcata</taxon>
        <taxon>Gekkota</taxon>
        <taxon>Sphaerodactylidae</taxon>
        <taxon>Sphaerodactylus</taxon>
    </lineage>
</organism>
<reference evidence="1" key="1">
    <citation type="submission" date="2021-08" db="EMBL/GenBank/DDBJ databases">
        <title>The first chromosome-level gecko genome reveals the dynamic sex chromosomes of Neotropical dwarf geckos (Sphaerodactylidae: Sphaerodactylus).</title>
        <authorList>
            <person name="Pinto B.J."/>
            <person name="Keating S.E."/>
            <person name="Gamble T."/>
        </authorList>
    </citation>
    <scope>NUCLEOTIDE SEQUENCE</scope>
    <source>
        <strain evidence="1">TG3544</strain>
    </source>
</reference>
<keyword evidence="2" id="KW-1185">Reference proteome</keyword>
<evidence type="ECO:0000313" key="2">
    <source>
        <dbReference type="Proteomes" id="UP000827872"/>
    </source>
</evidence>
<dbReference type="Proteomes" id="UP000827872">
    <property type="component" value="Linkage Group LG17"/>
</dbReference>
<comment type="caution">
    <text evidence="1">The sequence shown here is derived from an EMBL/GenBank/DDBJ whole genome shotgun (WGS) entry which is preliminary data.</text>
</comment>
<proteinExistence type="predicted"/>